<keyword evidence="2" id="KW-1185">Reference proteome</keyword>
<accession>A0ACB9NHJ3</accession>
<evidence type="ECO:0000313" key="2">
    <source>
        <dbReference type="Proteomes" id="UP000828941"/>
    </source>
</evidence>
<proteinExistence type="predicted"/>
<evidence type="ECO:0000313" key="1">
    <source>
        <dbReference type="EMBL" id="KAI4335892.1"/>
    </source>
</evidence>
<protein>
    <submittedName>
        <fullName evidence="1">Uncharacterized protein</fullName>
    </submittedName>
</protein>
<gene>
    <name evidence="1" type="ORF">L6164_014489</name>
</gene>
<reference evidence="1 2" key="1">
    <citation type="journal article" date="2022" name="DNA Res.">
        <title>Chromosomal-level genome assembly of the orchid tree Bauhinia variegata (Leguminosae; Cercidoideae) supports the allotetraploid origin hypothesis of Bauhinia.</title>
        <authorList>
            <person name="Zhong Y."/>
            <person name="Chen Y."/>
            <person name="Zheng D."/>
            <person name="Pang J."/>
            <person name="Liu Y."/>
            <person name="Luo S."/>
            <person name="Meng S."/>
            <person name="Qian L."/>
            <person name="Wei D."/>
            <person name="Dai S."/>
            <person name="Zhou R."/>
        </authorList>
    </citation>
    <scope>NUCLEOTIDE SEQUENCE [LARGE SCALE GENOMIC DNA]</scope>
    <source>
        <strain evidence="1">BV-YZ2020</strain>
    </source>
</reference>
<organism evidence="1 2">
    <name type="scientific">Bauhinia variegata</name>
    <name type="common">Purple orchid tree</name>
    <name type="synonym">Phanera variegata</name>
    <dbReference type="NCBI Taxonomy" id="167791"/>
    <lineage>
        <taxon>Eukaryota</taxon>
        <taxon>Viridiplantae</taxon>
        <taxon>Streptophyta</taxon>
        <taxon>Embryophyta</taxon>
        <taxon>Tracheophyta</taxon>
        <taxon>Spermatophyta</taxon>
        <taxon>Magnoliopsida</taxon>
        <taxon>eudicotyledons</taxon>
        <taxon>Gunneridae</taxon>
        <taxon>Pentapetalae</taxon>
        <taxon>rosids</taxon>
        <taxon>fabids</taxon>
        <taxon>Fabales</taxon>
        <taxon>Fabaceae</taxon>
        <taxon>Cercidoideae</taxon>
        <taxon>Cercideae</taxon>
        <taxon>Bauhiniinae</taxon>
        <taxon>Bauhinia</taxon>
    </lineage>
</organism>
<name>A0ACB9NHJ3_BAUVA</name>
<comment type="caution">
    <text evidence="1">The sequence shown here is derived from an EMBL/GenBank/DDBJ whole genome shotgun (WGS) entry which is preliminary data.</text>
</comment>
<dbReference type="Proteomes" id="UP000828941">
    <property type="component" value="Chromosome 6"/>
</dbReference>
<sequence length="1698" mass="186754">MYNQVNHGPHFGQGPHTPMPPAVQQYPQAPTPHIQQGHPAAPVQHMPAAQPHSGLPAPHVYLHGPPATSSTVPQNSSVQVPPGVGQKNAQSYVIPPPLLHGNIMMPHTFSSTGQNSQHSLNSGVQNHHIPLPGPPPAIGHTHQEASWVPAPPPPPPPSSSSQGQSLYRPPFLPCPPLHGDGQSLLHGPPPLLPLTSTSGVLAPTPHGYSAAGSCELGSITALPLVSPSPPSLATSDLPPPPSQPTETNTVQRIKTLCQLIAENGPHFEDKTRQVESGNPDYAFLFGGDPGSEAAISHEYFLWMKKKCILEHRWHDRKSESQLRPLAVDSSRPQGALNFAREHNLASDSDMEMEDDITLSDKDQGLNNTLEGLNQQHYRVDKEFSTNEQIHQLQNSTENDPIKDISSREVSGLGSLEMSKQNEGLSDSEHIKYGRPVAKVHSPVNDSTEVAEFPHGAVSEKSAAPLAETMNLAEHGVCNPDRDSGQPIRSGSPIRLLQGYASDDTSDNEDGTCFSDVNVSTDIGSRNPFRAQKELGLLSKVSPNLVEEVKGTHTRSVSSETADGCLQHNLENHVSVNFSVSVEALQGKDGLSRAGTESGGKGYSVQQEDGKETSKFESTPFKVDEFGRFVREGAADSDSDDSHYRRTRKKNRRRRSSSRSRSPLDRRSRRRRRRSPWRRKDRRSRSRSWSPRKRRSRSRSPILRRSGEFYGDNMKRDRGECHNFLQGRCNRGSSCRYMHHEYGTISSSRHHRNKHDLEVSSSKNSRNHEGVKNISVELSGHERNRVRSQDVQLCQNVSGSSNSQEIKQRKEGSGRNDVASTTSHHDGQLVDTIPNKFEIESSREVAHKMQEIIEEPNTVIHGIESFHKAVDSNQQLLADGFPSQALSSGDALKLPAGAPQNVIPSEKGSSSQQFQSNVSFGALVQSDHPSQRINEPFVSESLLDNRSMTSGSMVSSIEPFPYMLPSTRPQSATSSVGQWLSSEHLPLNSQTSKELSSYGASARDLPPNSYQLPPPPPPPLSHSQGENTKHMPQMSRDYGMVQQNAFFPYQSTTRESFQAYPALLHAQNSHFSAQTSSSWPILPPPPSQAVYGSNYSAPLATSHVSSEFNQSQLHSRTDLVSQTLARPGLPSHSQGPEYQDQAHPSILEQSRSLMLTKAMTSKPLSQENPTNHSFAGPNLGREDHFKQLAVQDSQFSSSSSFGGLHNQPKHFSWEPDANRLHPSSGDRLPQEHIKTSSHVHLSSQKQQPVHGLQCSASDGNLDVPGDTFNVSRYPPDVMDSIHSASLPDFGGSRISAHYNPYASTFERPLSSKFGTNIFCKDNDIIHGNNYGSSSSLNHTRTDGQDLSGVGLRQTASLPKSARTIEQTLPRSGGDQYDPLFDSIEPSSTSLKKFDLNLKQEATGESNISIRPKSSYKSFDAEENKHGEIGAVASTTSQNNDEYGETADAEVGVVENESPSNPMDDAKTNSGDIEIDQIKSPGKRKKNKDSRSMKLFKVSIANFVKEVLKPSWRQGNMSKVAFKTIVKKTVDKVSGAMKGHHVPKSQAKINQYIDSSQRKLTKLVMGYVDKYVKELSSASSRFTRCCCDVAVVHQHSTRQNFVTQPQTYQRGSAREREVYYPRIVEDLAALSTTRHHGGPEVIFGFTLKGWLPLRMFNRSAADYSCKVTVEAKPDNFDTTYSTMINSPFSVVHANAMFFSS</sequence>
<dbReference type="EMBL" id="CM039431">
    <property type="protein sequence ID" value="KAI4335892.1"/>
    <property type="molecule type" value="Genomic_DNA"/>
</dbReference>